<feature type="chain" id="PRO_5019339705" evidence="1">
    <location>
        <begin position="27"/>
        <end position="457"/>
    </location>
</feature>
<evidence type="ECO:0000313" key="2">
    <source>
        <dbReference type="EMBL" id="RRS02761.1"/>
    </source>
</evidence>
<name>A0A426V7F6_9BURK</name>
<dbReference type="InterPro" id="IPR006311">
    <property type="entry name" value="TAT_signal"/>
</dbReference>
<reference evidence="2 3" key="1">
    <citation type="submission" date="2018-12" db="EMBL/GenBank/DDBJ databases">
        <title>The whole draft genome of Aquabacterium sp. SJQ9.</title>
        <authorList>
            <person name="Sun L."/>
            <person name="Gao X."/>
            <person name="Chen W."/>
            <person name="Huang K."/>
        </authorList>
    </citation>
    <scope>NUCLEOTIDE SEQUENCE [LARGE SCALE GENOMIC DNA]</scope>
    <source>
        <strain evidence="2 3">SJQ9</strain>
    </source>
</reference>
<accession>A0A426V7F6</accession>
<dbReference type="PANTHER" id="PTHR43737:SF1">
    <property type="entry name" value="DUF1501 DOMAIN-CONTAINING PROTEIN"/>
    <property type="match status" value="1"/>
</dbReference>
<keyword evidence="1" id="KW-0732">Signal</keyword>
<feature type="signal peptide" evidence="1">
    <location>
        <begin position="1"/>
        <end position="26"/>
    </location>
</feature>
<dbReference type="AlphaFoldDB" id="A0A426V7F6"/>
<dbReference type="NCBIfam" id="TIGR01409">
    <property type="entry name" value="TAT_signal_seq"/>
    <property type="match status" value="1"/>
</dbReference>
<gene>
    <name evidence="2" type="ORF">EIP75_18465</name>
</gene>
<keyword evidence="3" id="KW-1185">Reference proteome</keyword>
<proteinExistence type="predicted"/>
<dbReference type="InterPro" id="IPR010869">
    <property type="entry name" value="DUF1501"/>
</dbReference>
<dbReference type="Pfam" id="PF07394">
    <property type="entry name" value="DUF1501"/>
    <property type="match status" value="1"/>
</dbReference>
<dbReference type="Proteomes" id="UP000269265">
    <property type="component" value="Unassembled WGS sequence"/>
</dbReference>
<organism evidence="2 3">
    <name type="scientific">Aquabacterium soli</name>
    <dbReference type="NCBI Taxonomy" id="2493092"/>
    <lineage>
        <taxon>Bacteria</taxon>
        <taxon>Pseudomonadati</taxon>
        <taxon>Pseudomonadota</taxon>
        <taxon>Betaproteobacteria</taxon>
        <taxon>Burkholderiales</taxon>
        <taxon>Aquabacterium</taxon>
    </lineage>
</organism>
<sequence>MKPGVPMNPSRRLFLKSAAAAGVAGAAFNPWLQLNALADASSGASGYKALVCVFLHGGNDGNNLLLPYEPDEYALYSQARGVLGLARERVLPVAPTNTAGRRFALHPSFTRLQGLFDGGQAAVLANVGPLVVPTTKVDYQRGLVALPANLFSHADQQAAWQTDSFSASLKGGWGGRLLERLVDGGAAHRGYACVSLSGGALWGAGDGTLQPYRVPVSGAFGFEGYTPDSQDALSYALDSLVRQTRSDPFEAAWLQSLGRSMDNQRVLTQALGGASAPASIPANTELGQQLAMVAKLIQARDTMGLQRQCFFCSIGGFDTHGADQLTTQRDKFAEIDAAVAGFHAALQGMGLQDQVTLFTASDFGRTLVSNGQGSDHGWGSHHLVVGGAVNGGQVLGRFPSHVIGGADDIGGGNWVPTMALDQFGADLGRWFGAGDSALDEIFPRRAQFDAGLGLMKA</sequence>
<dbReference type="EMBL" id="RSED01000018">
    <property type="protein sequence ID" value="RRS02761.1"/>
    <property type="molecule type" value="Genomic_DNA"/>
</dbReference>
<evidence type="ECO:0000313" key="3">
    <source>
        <dbReference type="Proteomes" id="UP000269265"/>
    </source>
</evidence>
<dbReference type="PROSITE" id="PS51318">
    <property type="entry name" value="TAT"/>
    <property type="match status" value="1"/>
</dbReference>
<dbReference type="InterPro" id="IPR019546">
    <property type="entry name" value="TAT_signal_bac_arc"/>
</dbReference>
<comment type="caution">
    <text evidence="2">The sequence shown here is derived from an EMBL/GenBank/DDBJ whole genome shotgun (WGS) entry which is preliminary data.</text>
</comment>
<evidence type="ECO:0000256" key="1">
    <source>
        <dbReference type="SAM" id="SignalP"/>
    </source>
</evidence>
<protein>
    <submittedName>
        <fullName evidence="2">DUF1501 domain-containing protein</fullName>
    </submittedName>
</protein>
<dbReference type="PANTHER" id="PTHR43737">
    <property type="entry name" value="BLL7424 PROTEIN"/>
    <property type="match status" value="1"/>
</dbReference>